<reference evidence="1" key="1">
    <citation type="submission" date="2022-04" db="EMBL/GenBank/DDBJ databases">
        <title>Genome of the entomopathogenic fungus Entomophthora muscae.</title>
        <authorList>
            <person name="Elya C."/>
            <person name="Lovett B.R."/>
            <person name="Lee E."/>
            <person name="Macias A.M."/>
            <person name="Hajek A.E."/>
            <person name="De Bivort B.L."/>
            <person name="Kasson M.T."/>
            <person name="De Fine Licht H.H."/>
            <person name="Stajich J.E."/>
        </authorList>
    </citation>
    <scope>NUCLEOTIDE SEQUENCE</scope>
    <source>
        <strain evidence="1">Berkeley</strain>
    </source>
</reference>
<protein>
    <submittedName>
        <fullName evidence="1">Uncharacterized protein</fullName>
    </submittedName>
</protein>
<dbReference type="Proteomes" id="UP001165960">
    <property type="component" value="Unassembled WGS sequence"/>
</dbReference>
<keyword evidence="2" id="KW-1185">Reference proteome</keyword>
<gene>
    <name evidence="1" type="ORF">DSO57_1001304</name>
</gene>
<evidence type="ECO:0000313" key="1">
    <source>
        <dbReference type="EMBL" id="KAJ9082774.1"/>
    </source>
</evidence>
<name>A0ACC2U789_9FUNG</name>
<organism evidence="1 2">
    <name type="scientific">Entomophthora muscae</name>
    <dbReference type="NCBI Taxonomy" id="34485"/>
    <lineage>
        <taxon>Eukaryota</taxon>
        <taxon>Fungi</taxon>
        <taxon>Fungi incertae sedis</taxon>
        <taxon>Zoopagomycota</taxon>
        <taxon>Entomophthoromycotina</taxon>
        <taxon>Entomophthoromycetes</taxon>
        <taxon>Entomophthorales</taxon>
        <taxon>Entomophthoraceae</taxon>
        <taxon>Entomophthora</taxon>
    </lineage>
</organism>
<sequence>MQDYLLPCFLPHLHWPDMLAPPWNYTCTFFKTLLVTLLEGLFTIAVTLRRQPFLNLLSNPVEGNVAGPEWIRQKVVYLGIKLWNNYAAALLHPDSTSDKDV</sequence>
<dbReference type="EMBL" id="QTSX02001423">
    <property type="protein sequence ID" value="KAJ9082774.1"/>
    <property type="molecule type" value="Genomic_DNA"/>
</dbReference>
<evidence type="ECO:0000313" key="2">
    <source>
        <dbReference type="Proteomes" id="UP001165960"/>
    </source>
</evidence>
<comment type="caution">
    <text evidence="1">The sequence shown here is derived from an EMBL/GenBank/DDBJ whole genome shotgun (WGS) entry which is preliminary data.</text>
</comment>
<proteinExistence type="predicted"/>
<accession>A0ACC2U789</accession>